<gene>
    <name evidence="1" type="ORF">WH96_20225</name>
</gene>
<organism evidence="1 2">
    <name type="scientific">Kiloniella spongiae</name>
    <dbReference type="NCBI Taxonomy" id="1489064"/>
    <lineage>
        <taxon>Bacteria</taxon>
        <taxon>Pseudomonadati</taxon>
        <taxon>Pseudomonadota</taxon>
        <taxon>Alphaproteobacteria</taxon>
        <taxon>Rhodospirillales</taxon>
        <taxon>Kiloniellaceae</taxon>
        <taxon>Kiloniella</taxon>
    </lineage>
</organism>
<dbReference type="AlphaFoldDB" id="A0A0H2ME92"/>
<accession>A0A0H2ME92</accession>
<evidence type="ECO:0000313" key="1">
    <source>
        <dbReference type="EMBL" id="KLN58952.1"/>
    </source>
</evidence>
<comment type="caution">
    <text evidence="1">The sequence shown here is derived from an EMBL/GenBank/DDBJ whole genome shotgun (WGS) entry which is preliminary data.</text>
</comment>
<protein>
    <submittedName>
        <fullName evidence="1">Uncharacterized protein</fullName>
    </submittedName>
</protein>
<name>A0A0H2ME92_9PROT</name>
<sequence length="286" mass="33306">MYYFWEDVLRKYRAPIVWFIGNEFRGMPSKMDFARDVGISMLVTQTLSQQVIDVYHNHLGCKVIGLPVCGFDNSVYRPGPPISEREIDIGYRGAIGPPWLGHWDREVIAEVFLRAIESNDRYVSDISLDLTDRLPWRKWRNFLQSSKTQLCVSSGGEIFELTDSTRLKMESYILSNPKFSREEILTLLPPEEERIRLRVLGSRMMEAAATRTPQIMYRDDFDGPMRPDIDYIALNKSHDNIDDVMDRLRDYKFLEYIAKNCEETLSDFASYSVLLDIFDKALDDIV</sequence>
<proteinExistence type="predicted"/>
<dbReference type="STRING" id="1489064.WH96_20225"/>
<reference evidence="1 2" key="1">
    <citation type="submission" date="2015-03" db="EMBL/GenBank/DDBJ databases">
        <title>Genome Sequence of Kiloniella spongiae MEBiC09566, isolated from a marine sponge.</title>
        <authorList>
            <person name="Shao Z."/>
            <person name="Wang L."/>
            <person name="Li X."/>
        </authorList>
    </citation>
    <scope>NUCLEOTIDE SEQUENCE [LARGE SCALE GENOMIC DNA]</scope>
    <source>
        <strain evidence="1 2">MEBiC09566</strain>
    </source>
</reference>
<keyword evidence="2" id="KW-1185">Reference proteome</keyword>
<dbReference type="Proteomes" id="UP000035444">
    <property type="component" value="Unassembled WGS sequence"/>
</dbReference>
<evidence type="ECO:0000313" key="2">
    <source>
        <dbReference type="Proteomes" id="UP000035444"/>
    </source>
</evidence>
<dbReference type="EMBL" id="LAQL01000024">
    <property type="protein sequence ID" value="KLN58952.1"/>
    <property type="molecule type" value="Genomic_DNA"/>
</dbReference>